<keyword evidence="2 4" id="KW-0238">DNA-binding</keyword>
<organism evidence="6 7">
    <name type="scientific">Salibacterium salarium</name>
    <dbReference type="NCBI Taxonomy" id="284579"/>
    <lineage>
        <taxon>Bacteria</taxon>
        <taxon>Bacillati</taxon>
        <taxon>Bacillota</taxon>
        <taxon>Bacilli</taxon>
        <taxon>Bacillales</taxon>
        <taxon>Bacillaceae</taxon>
    </lineage>
</organism>
<name>A0A3R9PMX7_9BACI</name>
<evidence type="ECO:0000313" key="6">
    <source>
        <dbReference type="EMBL" id="RSL34338.1"/>
    </source>
</evidence>
<dbReference type="InterPro" id="IPR001647">
    <property type="entry name" value="HTH_TetR"/>
</dbReference>
<dbReference type="RefSeq" id="WP_125554574.1">
    <property type="nucleotide sequence ID" value="NZ_RBVX01000003.1"/>
</dbReference>
<proteinExistence type="predicted"/>
<dbReference type="GO" id="GO:0003677">
    <property type="term" value="F:DNA binding"/>
    <property type="evidence" value="ECO:0007669"/>
    <property type="project" value="UniProtKB-UniRule"/>
</dbReference>
<keyword evidence="3" id="KW-0804">Transcription</keyword>
<evidence type="ECO:0000256" key="2">
    <source>
        <dbReference type="ARBA" id="ARBA00023125"/>
    </source>
</evidence>
<feature type="DNA-binding region" description="H-T-H motif" evidence="4">
    <location>
        <begin position="23"/>
        <end position="42"/>
    </location>
</feature>
<evidence type="ECO:0000256" key="1">
    <source>
        <dbReference type="ARBA" id="ARBA00023015"/>
    </source>
</evidence>
<dbReference type="EMBL" id="RBVX01000003">
    <property type="protein sequence ID" value="RSL34338.1"/>
    <property type="molecule type" value="Genomic_DNA"/>
</dbReference>
<dbReference type="PRINTS" id="PR00455">
    <property type="entry name" value="HTHTETR"/>
</dbReference>
<evidence type="ECO:0000313" key="7">
    <source>
        <dbReference type="Proteomes" id="UP000275076"/>
    </source>
</evidence>
<evidence type="ECO:0000259" key="5">
    <source>
        <dbReference type="PROSITE" id="PS50977"/>
    </source>
</evidence>
<accession>A0A3R9PMX7</accession>
<sequence>MTSDSINRTALELFAECGYDGTSMADIAKQVGIKKPSLYNHVNSKESLFLSIIDDVFRSYVDYVNQSLDKRQGETVKNQLKQVLISISQFLSSRHLGMLYMRVLMFPPLDLKETINRRFEAFEGETDEIFVELFKLGVHNQEIKDGDIETYVQAFYTLLDGISTDMFIYSQEKVNTKLESGWYVFWQGICV</sequence>
<keyword evidence="7" id="KW-1185">Reference proteome</keyword>
<dbReference type="Gene3D" id="1.10.357.10">
    <property type="entry name" value="Tetracycline Repressor, domain 2"/>
    <property type="match status" value="1"/>
</dbReference>
<evidence type="ECO:0000256" key="4">
    <source>
        <dbReference type="PROSITE-ProRule" id="PRU00335"/>
    </source>
</evidence>
<dbReference type="InterPro" id="IPR036271">
    <property type="entry name" value="Tet_transcr_reg_TetR-rel_C_sf"/>
</dbReference>
<reference evidence="6 7" key="1">
    <citation type="submission" date="2018-10" db="EMBL/GenBank/DDBJ databases">
        <title>Draft genome sequence of Bacillus salarius IM0101, isolated from a hypersaline soil in Inner Mongolia, China.</title>
        <authorList>
            <person name="Yamprayoonswat W."/>
            <person name="Boonvisut S."/>
            <person name="Jumpathong W."/>
            <person name="Sittihan S."/>
            <person name="Ruangsuj P."/>
            <person name="Wanthongcharoen S."/>
            <person name="Thongpramul N."/>
            <person name="Pimmason S."/>
            <person name="Yu B."/>
            <person name="Yasawong M."/>
        </authorList>
    </citation>
    <scope>NUCLEOTIDE SEQUENCE [LARGE SCALE GENOMIC DNA]</scope>
    <source>
        <strain evidence="6 7">IM0101</strain>
    </source>
</reference>
<dbReference type="Pfam" id="PF00440">
    <property type="entry name" value="TetR_N"/>
    <property type="match status" value="1"/>
</dbReference>
<gene>
    <name evidence="6" type="ORF">D7Z54_04025</name>
</gene>
<dbReference type="PANTHER" id="PTHR47506:SF1">
    <property type="entry name" value="HTH-TYPE TRANSCRIPTIONAL REGULATOR YJDC"/>
    <property type="match status" value="1"/>
</dbReference>
<dbReference type="PANTHER" id="PTHR47506">
    <property type="entry name" value="TRANSCRIPTIONAL REGULATORY PROTEIN"/>
    <property type="match status" value="1"/>
</dbReference>
<dbReference type="Gene3D" id="1.10.10.60">
    <property type="entry name" value="Homeodomain-like"/>
    <property type="match status" value="1"/>
</dbReference>
<dbReference type="SUPFAM" id="SSF48498">
    <property type="entry name" value="Tetracyclin repressor-like, C-terminal domain"/>
    <property type="match status" value="1"/>
</dbReference>
<feature type="domain" description="HTH tetR-type" evidence="5">
    <location>
        <begin position="1"/>
        <end position="60"/>
    </location>
</feature>
<dbReference type="AlphaFoldDB" id="A0A3R9PMX7"/>
<comment type="caution">
    <text evidence="6">The sequence shown here is derived from an EMBL/GenBank/DDBJ whole genome shotgun (WGS) entry which is preliminary data.</text>
</comment>
<dbReference type="OrthoDB" id="509229at2"/>
<protein>
    <submittedName>
        <fullName evidence="6">TetR/AcrR family transcriptional regulator</fullName>
    </submittedName>
</protein>
<dbReference type="InterPro" id="IPR009057">
    <property type="entry name" value="Homeodomain-like_sf"/>
</dbReference>
<dbReference type="SUPFAM" id="SSF46689">
    <property type="entry name" value="Homeodomain-like"/>
    <property type="match status" value="1"/>
</dbReference>
<dbReference type="PROSITE" id="PS50977">
    <property type="entry name" value="HTH_TETR_2"/>
    <property type="match status" value="1"/>
</dbReference>
<evidence type="ECO:0000256" key="3">
    <source>
        <dbReference type="ARBA" id="ARBA00023163"/>
    </source>
</evidence>
<keyword evidence="1" id="KW-0805">Transcription regulation</keyword>
<dbReference type="Proteomes" id="UP000275076">
    <property type="component" value="Unassembled WGS sequence"/>
</dbReference>